<organism evidence="2 3">
    <name type="scientific">Prorocentrum cordatum</name>
    <dbReference type="NCBI Taxonomy" id="2364126"/>
    <lineage>
        <taxon>Eukaryota</taxon>
        <taxon>Sar</taxon>
        <taxon>Alveolata</taxon>
        <taxon>Dinophyceae</taxon>
        <taxon>Prorocentrales</taxon>
        <taxon>Prorocentraceae</taxon>
        <taxon>Prorocentrum</taxon>
    </lineage>
</organism>
<comment type="caution">
    <text evidence="2">The sequence shown here is derived from an EMBL/GenBank/DDBJ whole genome shotgun (WGS) entry which is preliminary data.</text>
</comment>
<evidence type="ECO:0000313" key="3">
    <source>
        <dbReference type="Proteomes" id="UP001189429"/>
    </source>
</evidence>
<feature type="region of interest" description="Disordered" evidence="1">
    <location>
        <begin position="46"/>
        <end position="67"/>
    </location>
</feature>
<dbReference type="Proteomes" id="UP001189429">
    <property type="component" value="Unassembled WGS sequence"/>
</dbReference>
<protein>
    <submittedName>
        <fullName evidence="2">Uncharacterized protein</fullName>
    </submittedName>
</protein>
<evidence type="ECO:0000313" key="2">
    <source>
        <dbReference type="EMBL" id="CAK0872353.1"/>
    </source>
</evidence>
<proteinExistence type="predicted"/>
<evidence type="ECO:0000256" key="1">
    <source>
        <dbReference type="SAM" id="MobiDB-lite"/>
    </source>
</evidence>
<name>A0ABN9VGM6_9DINO</name>
<reference evidence="2" key="1">
    <citation type="submission" date="2023-10" db="EMBL/GenBank/DDBJ databases">
        <authorList>
            <person name="Chen Y."/>
            <person name="Shah S."/>
            <person name="Dougan E. K."/>
            <person name="Thang M."/>
            <person name="Chan C."/>
        </authorList>
    </citation>
    <scope>NUCLEOTIDE SEQUENCE [LARGE SCALE GENOMIC DNA]</scope>
</reference>
<feature type="region of interest" description="Disordered" evidence="1">
    <location>
        <begin position="202"/>
        <end position="253"/>
    </location>
</feature>
<keyword evidence="3" id="KW-1185">Reference proteome</keyword>
<feature type="compositionally biased region" description="Basic and acidic residues" evidence="1">
    <location>
        <begin position="244"/>
        <end position="253"/>
    </location>
</feature>
<feature type="compositionally biased region" description="Acidic residues" evidence="1">
    <location>
        <begin position="219"/>
        <end position="241"/>
    </location>
</feature>
<sequence>MPLRPEMLFHQVTSKGVAKLESIERDRLMDLKAHCLERGYHVSTRLAAPDPVNPRKETGAQKSHRKECNSHTFLRDVGHVVKPWERQTTVLARLCMGPGRDVLPQGQTHSFLVVKCNKPAVVVWAPSEAKSEFKHPGELLFIVRLLDDTARLAEVTVPSFDIRFSNETTWVLKKTLASDMGRVNRKILPKVVQQKARIKAPEPQVIGKRADKTIPAVNDDSEGEDENGEDSGDESVGDENVQEAAHEPIDKNAWKYNSNTDGYTHGIPIAQWAFVCRFEKKGLNIYNRRDRRIIIFGRPWIVSKNTATPISRIRIRAKQILPATSGRKTPRKTSRS</sequence>
<dbReference type="EMBL" id="CAUYUJ010017163">
    <property type="protein sequence ID" value="CAK0872353.1"/>
    <property type="molecule type" value="Genomic_DNA"/>
</dbReference>
<accession>A0ABN9VGM6</accession>
<gene>
    <name evidence="2" type="ORF">PCOR1329_LOCUS57852</name>
</gene>